<evidence type="ECO:0000313" key="4">
    <source>
        <dbReference type="EMBL" id="KKR33249.1"/>
    </source>
</evidence>
<dbReference type="PANTHER" id="PTHR34216:SF3">
    <property type="entry name" value="POLY-BETA-1,6-N-ACETYL-D-GLUCOSAMINE N-DEACETYLASE"/>
    <property type="match status" value="1"/>
</dbReference>
<name>A0A0G0PYM6_9BACT</name>
<dbReference type="SUPFAM" id="SSF88713">
    <property type="entry name" value="Glycoside hydrolase/deacetylase"/>
    <property type="match status" value="1"/>
</dbReference>
<evidence type="ECO:0000256" key="2">
    <source>
        <dbReference type="ARBA" id="ARBA00022729"/>
    </source>
</evidence>
<evidence type="ECO:0000256" key="1">
    <source>
        <dbReference type="ARBA" id="ARBA00004613"/>
    </source>
</evidence>
<proteinExistence type="predicted"/>
<feature type="domain" description="NodB homology" evidence="3">
    <location>
        <begin position="92"/>
        <end position="341"/>
    </location>
</feature>
<organism evidence="4 5">
    <name type="scientific">Candidatus Gottesmanbacteria bacterium GW2011_GWC2_39_8</name>
    <dbReference type="NCBI Taxonomy" id="1618450"/>
    <lineage>
        <taxon>Bacteria</taxon>
        <taxon>Candidatus Gottesmaniibacteriota</taxon>
    </lineage>
</organism>
<dbReference type="EMBL" id="LBXN01000020">
    <property type="protein sequence ID" value="KKR33249.1"/>
    <property type="molecule type" value="Genomic_DNA"/>
</dbReference>
<evidence type="ECO:0000313" key="5">
    <source>
        <dbReference type="Proteomes" id="UP000034539"/>
    </source>
</evidence>
<dbReference type="CDD" id="cd10918">
    <property type="entry name" value="CE4_NodB_like_5s_6s"/>
    <property type="match status" value="1"/>
</dbReference>
<evidence type="ECO:0000259" key="3">
    <source>
        <dbReference type="PROSITE" id="PS51677"/>
    </source>
</evidence>
<accession>A0A0G0PYM6</accession>
<dbReference type="PROSITE" id="PS51677">
    <property type="entry name" value="NODB"/>
    <property type="match status" value="1"/>
</dbReference>
<keyword evidence="2" id="KW-0732">Signal</keyword>
<dbReference type="InterPro" id="IPR011330">
    <property type="entry name" value="Glyco_hydro/deAcase_b/a-brl"/>
</dbReference>
<dbReference type="Proteomes" id="UP000034539">
    <property type="component" value="Unassembled WGS sequence"/>
</dbReference>
<gene>
    <name evidence="4" type="ORF">UT63_C0020G0019</name>
</gene>
<dbReference type="GO" id="GO:0005576">
    <property type="term" value="C:extracellular region"/>
    <property type="evidence" value="ECO:0007669"/>
    <property type="project" value="UniProtKB-SubCell"/>
</dbReference>
<dbReference type="GO" id="GO:0016810">
    <property type="term" value="F:hydrolase activity, acting on carbon-nitrogen (but not peptide) bonds"/>
    <property type="evidence" value="ECO:0007669"/>
    <property type="project" value="InterPro"/>
</dbReference>
<dbReference type="AlphaFoldDB" id="A0A0G0PYM6"/>
<reference evidence="4 5" key="1">
    <citation type="journal article" date="2015" name="Nature">
        <title>rRNA introns, odd ribosomes, and small enigmatic genomes across a large radiation of phyla.</title>
        <authorList>
            <person name="Brown C.T."/>
            <person name="Hug L.A."/>
            <person name="Thomas B.C."/>
            <person name="Sharon I."/>
            <person name="Castelle C.J."/>
            <person name="Singh A."/>
            <person name="Wilkins M.J."/>
            <person name="Williams K.H."/>
            <person name="Banfield J.F."/>
        </authorList>
    </citation>
    <scope>NUCLEOTIDE SEQUENCE [LARGE SCALE GENOMIC DNA]</scope>
</reference>
<comment type="subcellular location">
    <subcellularLocation>
        <location evidence="1">Secreted</location>
    </subcellularLocation>
</comment>
<dbReference type="InterPro" id="IPR002509">
    <property type="entry name" value="NODB_dom"/>
</dbReference>
<dbReference type="InterPro" id="IPR051398">
    <property type="entry name" value="Polysacch_Deacetylase"/>
</dbReference>
<sequence length="341" mass="39351">MRYKKLKDVCSIIFCSTIGRSLGWLRRNISPYSPIILVYHSVCPVPCNFFKGLDNVTPDLFERQMIFFKQNYNVCSLEELLSCIREKNMKKNMLSVTFDDGFKNNIEFAYTILLRWKIPATIFLVSDLMDNKTLFWRNKLAYIFNSGLKSKFFDFLPKNHPGKLCNSLTNCKLRHRDILTAIDLVFKQENINERELAQSNRFYIGPDDIESIDSSIISFGCHTRTHPVLSELSRDEQRDEILGSYEKISKILDDECLPFAYPFGTKYDFNEDSKQLAIEAGCTSILKCEGTPRQNNMESSTYGLNRIAPSTIPPYMLTSFLEGTTLSGVQYLINNILSCFY</sequence>
<protein>
    <submittedName>
        <fullName evidence="4">Polysaccharide deacetylase</fullName>
    </submittedName>
</protein>
<comment type="caution">
    <text evidence="4">The sequence shown here is derived from an EMBL/GenBank/DDBJ whole genome shotgun (WGS) entry which is preliminary data.</text>
</comment>
<dbReference type="GO" id="GO:0005975">
    <property type="term" value="P:carbohydrate metabolic process"/>
    <property type="evidence" value="ECO:0007669"/>
    <property type="project" value="InterPro"/>
</dbReference>
<dbReference type="PANTHER" id="PTHR34216">
    <property type="match status" value="1"/>
</dbReference>
<dbReference type="Gene3D" id="3.20.20.370">
    <property type="entry name" value="Glycoside hydrolase/deacetylase"/>
    <property type="match status" value="1"/>
</dbReference>
<dbReference type="Pfam" id="PF01522">
    <property type="entry name" value="Polysacc_deac_1"/>
    <property type="match status" value="1"/>
</dbReference>